<gene>
    <name evidence="5" type="ORF">ACFSL2_22480</name>
</gene>
<feature type="compositionally biased region" description="Low complexity" evidence="3">
    <location>
        <begin position="1"/>
        <end position="23"/>
    </location>
</feature>
<dbReference type="InterPro" id="IPR050832">
    <property type="entry name" value="Bact_Acetyltransf"/>
</dbReference>
<evidence type="ECO:0000256" key="3">
    <source>
        <dbReference type="SAM" id="MobiDB-lite"/>
    </source>
</evidence>
<proteinExistence type="predicted"/>
<dbReference type="InterPro" id="IPR016181">
    <property type="entry name" value="Acyl_CoA_acyltransferase"/>
</dbReference>
<evidence type="ECO:0000313" key="5">
    <source>
        <dbReference type="EMBL" id="MFD2028282.1"/>
    </source>
</evidence>
<dbReference type="Gene3D" id="3.40.630.30">
    <property type="match status" value="1"/>
</dbReference>
<sequence>MTSETRPTSATSTATPTAQQITPDGRGTSVATPAVPGVVRRATAADAADVAWLAALTFPLACPPEAARTEMATHIAEKLTPGHFREWAASDRHALLVHDDGTRLLGYALLVRGAPEGAAEADAVRQASGLDAPYVELSKIYVQPGVQGGGVAGELMRAAADAAAELGPDLPYWLGTNALNLRAQAFYRKHGFETVGQRPYVVGGLAHEDLVLLRTR</sequence>
<name>A0ABW4VDH7_9MICO</name>
<evidence type="ECO:0000256" key="1">
    <source>
        <dbReference type="ARBA" id="ARBA00022679"/>
    </source>
</evidence>
<dbReference type="RefSeq" id="WP_377199976.1">
    <property type="nucleotide sequence ID" value="NZ_JBHUHF010000001.1"/>
</dbReference>
<dbReference type="EC" id="2.3.1.-" evidence="5"/>
<keyword evidence="1 5" id="KW-0808">Transferase</keyword>
<evidence type="ECO:0000313" key="6">
    <source>
        <dbReference type="Proteomes" id="UP001597338"/>
    </source>
</evidence>
<feature type="region of interest" description="Disordered" evidence="3">
    <location>
        <begin position="1"/>
        <end position="30"/>
    </location>
</feature>
<accession>A0ABW4VDH7</accession>
<dbReference type="PROSITE" id="PS51186">
    <property type="entry name" value="GNAT"/>
    <property type="match status" value="1"/>
</dbReference>
<feature type="domain" description="N-acetyltransferase" evidence="4">
    <location>
        <begin position="37"/>
        <end position="216"/>
    </location>
</feature>
<protein>
    <submittedName>
        <fullName evidence="5">GNAT family N-acetyltransferase</fullName>
        <ecNumber evidence="5">2.3.1.-</ecNumber>
    </submittedName>
</protein>
<keyword evidence="2 5" id="KW-0012">Acyltransferase</keyword>
<dbReference type="GO" id="GO:0016746">
    <property type="term" value="F:acyltransferase activity"/>
    <property type="evidence" value="ECO:0007669"/>
    <property type="project" value="UniProtKB-KW"/>
</dbReference>
<dbReference type="SUPFAM" id="SSF55729">
    <property type="entry name" value="Acyl-CoA N-acyltransferases (Nat)"/>
    <property type="match status" value="1"/>
</dbReference>
<dbReference type="EMBL" id="JBHUHF010000001">
    <property type="protein sequence ID" value="MFD2028282.1"/>
    <property type="molecule type" value="Genomic_DNA"/>
</dbReference>
<organism evidence="5 6">
    <name type="scientific">Promicromonospora aerolata</name>
    <dbReference type="NCBI Taxonomy" id="195749"/>
    <lineage>
        <taxon>Bacteria</taxon>
        <taxon>Bacillati</taxon>
        <taxon>Actinomycetota</taxon>
        <taxon>Actinomycetes</taxon>
        <taxon>Micrococcales</taxon>
        <taxon>Promicromonosporaceae</taxon>
        <taxon>Promicromonospora</taxon>
    </lineage>
</organism>
<dbReference type="InterPro" id="IPR000182">
    <property type="entry name" value="GNAT_dom"/>
</dbReference>
<dbReference type="Pfam" id="PF00583">
    <property type="entry name" value="Acetyltransf_1"/>
    <property type="match status" value="1"/>
</dbReference>
<dbReference type="PANTHER" id="PTHR43877">
    <property type="entry name" value="AMINOALKYLPHOSPHONATE N-ACETYLTRANSFERASE-RELATED-RELATED"/>
    <property type="match status" value="1"/>
</dbReference>
<dbReference type="Proteomes" id="UP001597338">
    <property type="component" value="Unassembled WGS sequence"/>
</dbReference>
<evidence type="ECO:0000259" key="4">
    <source>
        <dbReference type="PROSITE" id="PS51186"/>
    </source>
</evidence>
<evidence type="ECO:0000256" key="2">
    <source>
        <dbReference type="ARBA" id="ARBA00023315"/>
    </source>
</evidence>
<reference evidence="6" key="1">
    <citation type="journal article" date="2019" name="Int. J. Syst. Evol. Microbiol.">
        <title>The Global Catalogue of Microorganisms (GCM) 10K type strain sequencing project: providing services to taxonomists for standard genome sequencing and annotation.</title>
        <authorList>
            <consortium name="The Broad Institute Genomics Platform"/>
            <consortium name="The Broad Institute Genome Sequencing Center for Infectious Disease"/>
            <person name="Wu L."/>
            <person name="Ma J."/>
        </authorList>
    </citation>
    <scope>NUCLEOTIDE SEQUENCE [LARGE SCALE GENOMIC DNA]</scope>
    <source>
        <strain evidence="6">CCM 7043</strain>
    </source>
</reference>
<keyword evidence="6" id="KW-1185">Reference proteome</keyword>
<comment type="caution">
    <text evidence="5">The sequence shown here is derived from an EMBL/GenBank/DDBJ whole genome shotgun (WGS) entry which is preliminary data.</text>
</comment>